<dbReference type="GO" id="GO:0005524">
    <property type="term" value="F:ATP binding"/>
    <property type="evidence" value="ECO:0007669"/>
    <property type="project" value="InterPro"/>
</dbReference>
<dbReference type="SUPFAM" id="SSF64586">
    <property type="entry name" value="C-terminal domain of ProRS"/>
    <property type="match status" value="1"/>
</dbReference>
<gene>
    <name evidence="2" type="ORF">S06H3_08522</name>
</gene>
<dbReference type="GO" id="GO:0005737">
    <property type="term" value="C:cytoplasm"/>
    <property type="evidence" value="ECO:0007669"/>
    <property type="project" value="InterPro"/>
</dbReference>
<dbReference type="InterPro" id="IPR017449">
    <property type="entry name" value="Pro-tRNA_synth_II"/>
</dbReference>
<dbReference type="GO" id="GO:0004827">
    <property type="term" value="F:proline-tRNA ligase activity"/>
    <property type="evidence" value="ECO:0007669"/>
    <property type="project" value="InterPro"/>
</dbReference>
<organism evidence="2">
    <name type="scientific">marine sediment metagenome</name>
    <dbReference type="NCBI Taxonomy" id="412755"/>
    <lineage>
        <taxon>unclassified sequences</taxon>
        <taxon>metagenomes</taxon>
        <taxon>ecological metagenomes</taxon>
    </lineage>
</organism>
<dbReference type="SMART" id="SM00946">
    <property type="entry name" value="ProRS-C_1"/>
    <property type="match status" value="1"/>
</dbReference>
<feature type="non-terminal residue" evidence="2">
    <location>
        <position position="1"/>
    </location>
</feature>
<dbReference type="Pfam" id="PF09180">
    <property type="entry name" value="ProRS-C_1"/>
    <property type="match status" value="1"/>
</dbReference>
<accession>X1KQF4</accession>
<dbReference type="AlphaFoldDB" id="X1KQF4"/>
<comment type="caution">
    <text evidence="2">The sequence shown here is derived from an EMBL/GenBank/DDBJ whole genome shotgun (WGS) entry which is preliminary data.</text>
</comment>
<protein>
    <recommendedName>
        <fullName evidence="1">Proline-tRNA ligase class II C-terminal domain-containing protein</fullName>
    </recommendedName>
</protein>
<feature type="domain" description="Proline-tRNA ligase class II C-terminal" evidence="1">
    <location>
        <begin position="1"/>
        <end position="62"/>
    </location>
</feature>
<evidence type="ECO:0000313" key="2">
    <source>
        <dbReference type="EMBL" id="GAI09312.1"/>
    </source>
</evidence>
<dbReference type="EMBL" id="BARV01003607">
    <property type="protein sequence ID" value="GAI09312.1"/>
    <property type="molecule type" value="Genomic_DNA"/>
</dbReference>
<sequence length="62" mass="6948">KKIARVNFCSIDKQGEKCAEYVEKEINAEIRGTLANKKEKPTGKCIICGKPAKEVVYIGRSY</sequence>
<dbReference type="Gene3D" id="3.30.110.30">
    <property type="entry name" value="C-terminal domain of ProRS"/>
    <property type="match status" value="1"/>
</dbReference>
<reference evidence="2" key="1">
    <citation type="journal article" date="2014" name="Front. Microbiol.">
        <title>High frequency of phylogenetically diverse reductive dehalogenase-homologous genes in deep subseafloor sedimentary metagenomes.</title>
        <authorList>
            <person name="Kawai M."/>
            <person name="Futagami T."/>
            <person name="Toyoda A."/>
            <person name="Takaki Y."/>
            <person name="Nishi S."/>
            <person name="Hori S."/>
            <person name="Arai W."/>
            <person name="Tsubouchi T."/>
            <person name="Morono Y."/>
            <person name="Uchiyama I."/>
            <person name="Ito T."/>
            <person name="Fujiyama A."/>
            <person name="Inagaki F."/>
            <person name="Takami H."/>
        </authorList>
    </citation>
    <scope>NUCLEOTIDE SEQUENCE</scope>
    <source>
        <strain evidence="2">Expedition CK06-06</strain>
    </source>
</reference>
<dbReference type="InterPro" id="IPR016061">
    <property type="entry name" value="Pro-tRNA_ligase_II_C"/>
</dbReference>
<name>X1KQF4_9ZZZZ</name>
<evidence type="ECO:0000259" key="1">
    <source>
        <dbReference type="SMART" id="SM00946"/>
    </source>
</evidence>
<dbReference type="GO" id="GO:0006433">
    <property type="term" value="P:prolyl-tRNA aminoacylation"/>
    <property type="evidence" value="ECO:0007669"/>
    <property type="project" value="InterPro"/>
</dbReference>
<proteinExistence type="predicted"/>